<proteinExistence type="predicted"/>
<keyword evidence="1" id="KW-0472">Membrane</keyword>
<keyword evidence="1" id="KW-1133">Transmembrane helix</keyword>
<comment type="caution">
    <text evidence="2">The sequence shown here is derived from an EMBL/GenBank/DDBJ whole genome shotgun (WGS) entry which is preliminary data.</text>
</comment>
<evidence type="ECO:0000256" key="1">
    <source>
        <dbReference type="SAM" id="Phobius"/>
    </source>
</evidence>
<dbReference type="AlphaFoldDB" id="A0A0F9RNE1"/>
<gene>
    <name evidence="2" type="ORF">LCGC14_0555560</name>
</gene>
<organism evidence="2">
    <name type="scientific">marine sediment metagenome</name>
    <dbReference type="NCBI Taxonomy" id="412755"/>
    <lineage>
        <taxon>unclassified sequences</taxon>
        <taxon>metagenomes</taxon>
        <taxon>ecological metagenomes</taxon>
    </lineage>
</organism>
<keyword evidence="1" id="KW-0812">Transmembrane</keyword>
<dbReference type="EMBL" id="LAZR01000777">
    <property type="protein sequence ID" value="KKN58085.1"/>
    <property type="molecule type" value="Genomic_DNA"/>
</dbReference>
<name>A0A0F9RNE1_9ZZZZ</name>
<protein>
    <submittedName>
        <fullName evidence="2">Uncharacterized protein</fullName>
    </submittedName>
</protein>
<reference evidence="2" key="1">
    <citation type="journal article" date="2015" name="Nature">
        <title>Complex archaea that bridge the gap between prokaryotes and eukaryotes.</title>
        <authorList>
            <person name="Spang A."/>
            <person name="Saw J.H."/>
            <person name="Jorgensen S.L."/>
            <person name="Zaremba-Niedzwiedzka K."/>
            <person name="Martijn J."/>
            <person name="Lind A.E."/>
            <person name="van Eijk R."/>
            <person name="Schleper C."/>
            <person name="Guy L."/>
            <person name="Ettema T.J."/>
        </authorList>
    </citation>
    <scope>NUCLEOTIDE SEQUENCE</scope>
</reference>
<feature type="transmembrane region" description="Helical" evidence="1">
    <location>
        <begin position="49"/>
        <end position="75"/>
    </location>
</feature>
<sequence length="128" mass="13544">MAYLKEIFVMQASKVKHLVPLFFMLIFSRNAFALKVSDLTAGMRSETSEIVPVFLMIVAGLGVCFGSVAVISAIIAKKNNQPLSWQVFGVVGGALSVVIPIILLAAGGSMTGGEGDGSNMMNSLNIDY</sequence>
<accession>A0A0F9RNE1</accession>
<feature type="transmembrane region" description="Helical" evidence="1">
    <location>
        <begin position="87"/>
        <end position="110"/>
    </location>
</feature>
<evidence type="ECO:0000313" key="2">
    <source>
        <dbReference type="EMBL" id="KKN58085.1"/>
    </source>
</evidence>